<evidence type="ECO:0000313" key="8">
    <source>
        <dbReference type="EMBL" id="MFD1262610.1"/>
    </source>
</evidence>
<dbReference type="SUPFAM" id="SSF82866">
    <property type="entry name" value="Multidrug efflux transporter AcrB transmembrane domain"/>
    <property type="match status" value="2"/>
</dbReference>
<evidence type="ECO:0000256" key="5">
    <source>
        <dbReference type="ARBA" id="ARBA00023136"/>
    </source>
</evidence>
<sequence>MSDTATRSRLDGMIDVAALMIIRWRKALGLLFIGLTLALAYSATNLRLDPGFNKLIPHKHEFMSAFLQYSDTFSGANRIMVSVRWKGEGDIYNAEFMKTLREVTDEVFFTPGVNRASVRSLFTPNVRYIEVTEEGFTGDVVIPARFEADAASLAQVRNNVAKSGEIGRLVANDLRAALVRADLLEFSPETGERLDYADVAAKLEAIRARFESANPDIELNIVGFAKVIGDVMDGLFTVLAFFGIAFLITAFLLGAYSRSAKLVVTVLVIALMPVVWLLGLLPPLGYGIDPMSVLVPFLIFSIAVSHAIQMTNGWEQELLKGHNSSEAAEHAFRKLVIPGSMALVTTALGFMVMMLIDIPILHELGVTACLGVVLMLLTNLIFLPIVLSHLKLERFALAHPIADTHSDHSRHKFWWTLSALAQPRPALASFAVMLVLLAGGTHMARQVQTGDIGAGVPELHEDSRYNLDNAQILSSYSIGMDVLSVFVETEGFEEACLNWEVMNAVERFDLRMRGVEGVQSVETVARRAKIFASGNNEANPRWAALQRSEAALRTGARAASPEQGLNTAGCQTIHLVVYLTDHEAVTLRTVTDEVLRFIAEDSTPNLRFRLAGGNAGVAVATNEAVDRAQVQMLASIYGAIILICLLTFRSIRAVLCIIVPLLLVSILCNALMATLGIGLKVATLPVITLGVGAGVDYGIYIYERLKYELDNGAPTLRDAFYEAMRQRGTAAIFVALTMSVGVGTWMFSALKFQADMGVLLAFMFLVNALGAMFLLPALACWLDIGRRGKTDAAGGSQALGPRSAPQAS</sequence>
<dbReference type="InterPro" id="IPR000731">
    <property type="entry name" value="SSD"/>
</dbReference>
<keyword evidence="9" id="KW-1185">Reference proteome</keyword>
<name>A0ABW3WBM7_9RHOO</name>
<feature type="transmembrane region" description="Helical" evidence="6">
    <location>
        <begin position="655"/>
        <end position="677"/>
    </location>
</feature>
<feature type="transmembrane region" description="Helical" evidence="6">
    <location>
        <begin position="364"/>
        <end position="387"/>
    </location>
</feature>
<proteinExistence type="predicted"/>
<organism evidence="8 9">
    <name type="scientific">Thauera mechernichensis</name>
    <dbReference type="NCBI Taxonomy" id="82788"/>
    <lineage>
        <taxon>Bacteria</taxon>
        <taxon>Pseudomonadati</taxon>
        <taxon>Pseudomonadota</taxon>
        <taxon>Betaproteobacteria</taxon>
        <taxon>Rhodocyclales</taxon>
        <taxon>Zoogloeaceae</taxon>
        <taxon>Thauera</taxon>
    </lineage>
</organism>
<comment type="subcellular location">
    <subcellularLocation>
        <location evidence="1">Cell membrane</location>
        <topology evidence="1">Multi-pass membrane protein</topology>
    </subcellularLocation>
</comment>
<dbReference type="Proteomes" id="UP001597158">
    <property type="component" value="Unassembled WGS sequence"/>
</dbReference>
<keyword evidence="3 6" id="KW-0812">Transmembrane</keyword>
<dbReference type="InterPro" id="IPR004869">
    <property type="entry name" value="MMPL_dom"/>
</dbReference>
<evidence type="ECO:0000259" key="7">
    <source>
        <dbReference type="PROSITE" id="PS50156"/>
    </source>
</evidence>
<dbReference type="Pfam" id="PF03176">
    <property type="entry name" value="MMPL"/>
    <property type="match status" value="2"/>
</dbReference>
<dbReference type="PANTHER" id="PTHR33406">
    <property type="entry name" value="MEMBRANE PROTEIN MJ1562-RELATED"/>
    <property type="match status" value="1"/>
</dbReference>
<feature type="transmembrane region" description="Helical" evidence="6">
    <location>
        <begin position="335"/>
        <end position="358"/>
    </location>
</feature>
<feature type="transmembrane region" description="Helical" evidence="6">
    <location>
        <begin position="730"/>
        <end position="750"/>
    </location>
</feature>
<evidence type="ECO:0000256" key="6">
    <source>
        <dbReference type="SAM" id="Phobius"/>
    </source>
</evidence>
<evidence type="ECO:0000256" key="3">
    <source>
        <dbReference type="ARBA" id="ARBA00022692"/>
    </source>
</evidence>
<gene>
    <name evidence="8" type="ORF">ACFQ4M_03385</name>
</gene>
<reference evidence="9" key="1">
    <citation type="journal article" date="2019" name="Int. J. Syst. Evol. Microbiol.">
        <title>The Global Catalogue of Microorganisms (GCM) 10K type strain sequencing project: providing services to taxonomists for standard genome sequencing and annotation.</title>
        <authorList>
            <consortium name="The Broad Institute Genomics Platform"/>
            <consortium name="The Broad Institute Genome Sequencing Center for Infectious Disease"/>
            <person name="Wu L."/>
            <person name="Ma J."/>
        </authorList>
    </citation>
    <scope>NUCLEOTIDE SEQUENCE [LARGE SCALE GENOMIC DNA]</scope>
    <source>
        <strain evidence="9">CCUG 48884</strain>
    </source>
</reference>
<dbReference type="Gene3D" id="1.20.1640.10">
    <property type="entry name" value="Multidrug efflux transporter AcrB transmembrane domain"/>
    <property type="match status" value="2"/>
</dbReference>
<dbReference type="PANTHER" id="PTHR33406:SF10">
    <property type="entry name" value="SSD DOMAIN-CONTAINING PROTEIN"/>
    <property type="match status" value="1"/>
</dbReference>
<feature type="transmembrane region" description="Helical" evidence="6">
    <location>
        <begin position="234"/>
        <end position="255"/>
    </location>
</feature>
<evidence type="ECO:0000313" key="9">
    <source>
        <dbReference type="Proteomes" id="UP001597158"/>
    </source>
</evidence>
<comment type="caution">
    <text evidence="8">The sequence shown here is derived from an EMBL/GenBank/DDBJ whole genome shotgun (WGS) entry which is preliminary data.</text>
</comment>
<keyword evidence="5 6" id="KW-0472">Membrane</keyword>
<protein>
    <submittedName>
        <fullName evidence="8">RND family transporter</fullName>
    </submittedName>
</protein>
<dbReference type="PROSITE" id="PS50156">
    <property type="entry name" value="SSD"/>
    <property type="match status" value="1"/>
</dbReference>
<dbReference type="EMBL" id="JBHTMC010000005">
    <property type="protein sequence ID" value="MFD1262610.1"/>
    <property type="molecule type" value="Genomic_DNA"/>
</dbReference>
<feature type="transmembrane region" description="Helical" evidence="6">
    <location>
        <begin position="630"/>
        <end position="648"/>
    </location>
</feature>
<evidence type="ECO:0000256" key="2">
    <source>
        <dbReference type="ARBA" id="ARBA00022475"/>
    </source>
</evidence>
<feature type="transmembrane region" description="Helical" evidence="6">
    <location>
        <begin position="756"/>
        <end position="782"/>
    </location>
</feature>
<feature type="transmembrane region" description="Helical" evidence="6">
    <location>
        <begin position="683"/>
        <end position="702"/>
    </location>
</feature>
<accession>A0ABW3WBM7</accession>
<evidence type="ECO:0000256" key="4">
    <source>
        <dbReference type="ARBA" id="ARBA00022989"/>
    </source>
</evidence>
<feature type="domain" description="SSD" evidence="7">
    <location>
        <begin position="262"/>
        <end position="389"/>
    </location>
</feature>
<feature type="transmembrane region" description="Helical" evidence="6">
    <location>
        <begin position="262"/>
        <end position="281"/>
    </location>
</feature>
<dbReference type="RefSeq" id="WP_277835480.1">
    <property type="nucleotide sequence ID" value="NZ_JARQZE010000026.1"/>
</dbReference>
<keyword evidence="2" id="KW-1003">Cell membrane</keyword>
<evidence type="ECO:0000256" key="1">
    <source>
        <dbReference type="ARBA" id="ARBA00004651"/>
    </source>
</evidence>
<keyword evidence="4 6" id="KW-1133">Transmembrane helix</keyword>
<dbReference type="InterPro" id="IPR050545">
    <property type="entry name" value="Mycobact_MmpL"/>
</dbReference>